<reference evidence="1 2" key="1">
    <citation type="submission" date="2021-06" db="EMBL/GenBank/DDBJ databases">
        <authorList>
            <person name="Palmer J.M."/>
        </authorList>
    </citation>
    <scope>NUCLEOTIDE SEQUENCE [LARGE SCALE GENOMIC DNA]</scope>
    <source>
        <strain evidence="1 2">GA_2019</strain>
        <tissue evidence="1">Muscle</tissue>
    </source>
</reference>
<gene>
    <name evidence="1" type="ORF">GOODEAATRI_022321</name>
</gene>
<proteinExistence type="predicted"/>
<keyword evidence="2" id="KW-1185">Reference proteome</keyword>
<evidence type="ECO:0000313" key="1">
    <source>
        <dbReference type="EMBL" id="MEQ2172557.1"/>
    </source>
</evidence>
<organism evidence="1 2">
    <name type="scientific">Goodea atripinnis</name>
    <dbReference type="NCBI Taxonomy" id="208336"/>
    <lineage>
        <taxon>Eukaryota</taxon>
        <taxon>Metazoa</taxon>
        <taxon>Chordata</taxon>
        <taxon>Craniata</taxon>
        <taxon>Vertebrata</taxon>
        <taxon>Euteleostomi</taxon>
        <taxon>Actinopterygii</taxon>
        <taxon>Neopterygii</taxon>
        <taxon>Teleostei</taxon>
        <taxon>Neoteleostei</taxon>
        <taxon>Acanthomorphata</taxon>
        <taxon>Ovalentaria</taxon>
        <taxon>Atherinomorphae</taxon>
        <taxon>Cyprinodontiformes</taxon>
        <taxon>Goodeidae</taxon>
        <taxon>Goodea</taxon>
    </lineage>
</organism>
<protein>
    <submittedName>
        <fullName evidence="1">Uncharacterized protein</fullName>
    </submittedName>
</protein>
<accession>A0ABV0NQP9</accession>
<evidence type="ECO:0000313" key="2">
    <source>
        <dbReference type="Proteomes" id="UP001476798"/>
    </source>
</evidence>
<comment type="caution">
    <text evidence="1">The sequence shown here is derived from an EMBL/GenBank/DDBJ whole genome shotgun (WGS) entry which is preliminary data.</text>
</comment>
<dbReference type="EMBL" id="JAHRIO010042253">
    <property type="protein sequence ID" value="MEQ2172557.1"/>
    <property type="molecule type" value="Genomic_DNA"/>
</dbReference>
<sequence>MDISGSSLNYVFLSLFHFLEQHGQGSWSEWMGRWMELNTGRSWKKTHSMDVSYQQMDLHLMGYVYLHWVI</sequence>
<name>A0ABV0NQP9_9TELE</name>
<dbReference type="Proteomes" id="UP001476798">
    <property type="component" value="Unassembled WGS sequence"/>
</dbReference>